<dbReference type="InterPro" id="IPR005235">
    <property type="entry name" value="YmdB-like"/>
</dbReference>
<name>A0A5D3YQY8_9BACT</name>
<dbReference type="Proteomes" id="UP000324595">
    <property type="component" value="Unassembled WGS sequence"/>
</dbReference>
<dbReference type="GO" id="GO:0046872">
    <property type="term" value="F:metal ion binding"/>
    <property type="evidence" value="ECO:0007669"/>
    <property type="project" value="UniProtKB-KW"/>
</dbReference>
<keyword evidence="4" id="KW-1185">Reference proteome</keyword>
<dbReference type="Gene3D" id="3.60.21.10">
    <property type="match status" value="1"/>
</dbReference>
<feature type="binding site" evidence="2">
    <location>
        <position position="44"/>
    </location>
    <ligand>
        <name>Fe cation</name>
        <dbReference type="ChEBI" id="CHEBI:24875"/>
        <label>2</label>
    </ligand>
</feature>
<dbReference type="SUPFAM" id="SSF56300">
    <property type="entry name" value="Metallo-dependent phosphatases"/>
    <property type="match status" value="1"/>
</dbReference>
<evidence type="ECO:0008006" key="5">
    <source>
        <dbReference type="Google" id="ProtNLM"/>
    </source>
</evidence>
<dbReference type="EMBL" id="VNHY01000001">
    <property type="protein sequence ID" value="TYP95413.1"/>
    <property type="molecule type" value="Genomic_DNA"/>
</dbReference>
<feature type="binding site" evidence="2">
    <location>
        <position position="45"/>
    </location>
    <ligand>
        <name>Fe cation</name>
        <dbReference type="ChEBI" id="CHEBI:24875"/>
        <label>1</label>
    </ligand>
</feature>
<keyword evidence="2" id="KW-0479">Metal-binding</keyword>
<dbReference type="PANTHER" id="PTHR36303">
    <property type="entry name" value="2',3'-CYCLIC-NUCLEOTIDE 2'-PHOSPHODIESTERASE"/>
    <property type="match status" value="1"/>
</dbReference>
<accession>A0A5D3YQY8</accession>
<proteinExistence type="predicted"/>
<reference evidence="3 4" key="1">
    <citation type="submission" date="2019-07" db="EMBL/GenBank/DDBJ databases">
        <title>Genomic Encyclopedia of Archaeal and Bacterial Type Strains, Phase II (KMG-II): from individual species to whole genera.</title>
        <authorList>
            <person name="Goeker M."/>
        </authorList>
    </citation>
    <scope>NUCLEOTIDE SEQUENCE [LARGE SCALE GENOMIC DNA]</scope>
    <source>
        <strain evidence="3 4">DSM 21935</strain>
    </source>
</reference>
<evidence type="ECO:0000256" key="1">
    <source>
        <dbReference type="PIRSR" id="PIRSR004789-50"/>
    </source>
</evidence>
<feature type="binding site" evidence="2">
    <location>
        <position position="13"/>
    </location>
    <ligand>
        <name>Fe cation</name>
        <dbReference type="ChEBI" id="CHEBI:24875"/>
        <label>1</label>
    </ligand>
</feature>
<evidence type="ECO:0000313" key="4">
    <source>
        <dbReference type="Proteomes" id="UP000324595"/>
    </source>
</evidence>
<dbReference type="RefSeq" id="WP_148898082.1">
    <property type="nucleotide sequence ID" value="NZ_VNHY01000001.1"/>
</dbReference>
<feature type="binding site" evidence="2">
    <location>
        <position position="185"/>
    </location>
    <ligand>
        <name>Fe cation</name>
        <dbReference type="ChEBI" id="CHEBI:24875"/>
        <label>1</label>
    </ligand>
</feature>
<feature type="active site" description="Proton donor" evidence="1">
    <location>
        <position position="73"/>
    </location>
</feature>
<feature type="binding site" evidence="2">
    <location>
        <position position="44"/>
    </location>
    <ligand>
        <name>Fe cation</name>
        <dbReference type="ChEBI" id="CHEBI:24875"/>
        <label>1</label>
    </ligand>
</feature>
<dbReference type="PIRSF" id="PIRSF004789">
    <property type="entry name" value="DR1281"/>
    <property type="match status" value="1"/>
</dbReference>
<dbReference type="PANTHER" id="PTHR36303:SF1">
    <property type="entry name" value="2',3'-CYCLIC-NUCLEOTIDE 2'-PHOSPHODIESTERASE"/>
    <property type="match status" value="1"/>
</dbReference>
<feature type="binding site" evidence="2">
    <location>
        <position position="72"/>
    </location>
    <ligand>
        <name>Fe cation</name>
        <dbReference type="ChEBI" id="CHEBI:24875"/>
        <label>2</label>
    </ligand>
</feature>
<dbReference type="NCBIfam" id="TIGR00282">
    <property type="entry name" value="TIGR00282 family metallophosphoesterase"/>
    <property type="match status" value="1"/>
</dbReference>
<dbReference type="CDD" id="cd07382">
    <property type="entry name" value="MPP_DR1281"/>
    <property type="match status" value="1"/>
</dbReference>
<organism evidence="3 4">
    <name type="scientific">Fodinibius salinus</name>
    <dbReference type="NCBI Taxonomy" id="860790"/>
    <lineage>
        <taxon>Bacteria</taxon>
        <taxon>Pseudomonadati</taxon>
        <taxon>Balneolota</taxon>
        <taxon>Balneolia</taxon>
        <taxon>Balneolales</taxon>
        <taxon>Balneolaceae</taxon>
        <taxon>Fodinibius</taxon>
    </lineage>
</organism>
<comment type="caution">
    <text evidence="3">The sequence shown here is derived from an EMBL/GenBank/DDBJ whole genome shotgun (WGS) entry which is preliminary data.</text>
</comment>
<feature type="binding site" evidence="2">
    <location>
        <position position="158"/>
    </location>
    <ligand>
        <name>Fe cation</name>
        <dbReference type="ChEBI" id="CHEBI:24875"/>
        <label>2</label>
    </ligand>
</feature>
<dbReference type="GO" id="GO:0004113">
    <property type="term" value="F:2',3'-cyclic-nucleotide 3'-phosphodiesterase activity"/>
    <property type="evidence" value="ECO:0007669"/>
    <property type="project" value="TreeGrafter"/>
</dbReference>
<gene>
    <name evidence="3" type="ORF">LX73_0716</name>
</gene>
<dbReference type="InterPro" id="IPR029052">
    <property type="entry name" value="Metallo-depent_PP-like"/>
</dbReference>
<dbReference type="AlphaFoldDB" id="A0A5D3YQY8"/>
<protein>
    <recommendedName>
        <fullName evidence="5">Capsule synthesis protein CapA domain-containing protein</fullName>
    </recommendedName>
</protein>
<dbReference type="OrthoDB" id="9801109at2"/>
<evidence type="ECO:0000313" key="3">
    <source>
        <dbReference type="EMBL" id="TYP95413.1"/>
    </source>
</evidence>
<dbReference type="Pfam" id="PF13277">
    <property type="entry name" value="YmdB"/>
    <property type="match status" value="1"/>
</dbReference>
<feature type="binding site" evidence="2">
    <location>
        <position position="183"/>
    </location>
    <ligand>
        <name>Fe cation</name>
        <dbReference type="ChEBI" id="CHEBI:24875"/>
        <label>2</label>
    </ligand>
</feature>
<sequence>MSKDLINILFIGDIVGEPGLSLLDTILPSLIEKHEADFVIANGENSHKGKGINRSIIKRLYDLGVHVITGGNHSFAKYKVFDYMKEDGNILRPMNYPKGNPGYGFGVYDIPSTDKKIGVLNLQGRTFMQPIDDPFTTAEWVLDRMKDDGADIFFIDFHAEATAEKLAMAWDLDGEISVFVGTHTHIPTHDARIFPQGMGYISDVGMTGSFDSVLGMDKNTSMNRFKLATPHRYRLAEGNNHLCGILAKVDTETANCEHIEPIIYPAFNSSNLES</sequence>
<evidence type="ECO:0000256" key="2">
    <source>
        <dbReference type="PIRSR" id="PIRSR004789-51"/>
    </source>
</evidence>